<keyword evidence="2" id="KW-1185">Reference proteome</keyword>
<evidence type="ECO:0000313" key="1">
    <source>
        <dbReference type="EMBL" id="SMG33353.1"/>
    </source>
</evidence>
<gene>
    <name evidence="1" type="ORF">SAMN03080602_02401</name>
</gene>
<evidence type="ECO:0008006" key="3">
    <source>
        <dbReference type="Google" id="ProtNLM"/>
    </source>
</evidence>
<dbReference type="AlphaFoldDB" id="A0A1X7JZX1"/>
<reference evidence="2" key="1">
    <citation type="submission" date="2017-04" db="EMBL/GenBank/DDBJ databases">
        <authorList>
            <person name="Varghese N."/>
            <person name="Submissions S."/>
        </authorList>
    </citation>
    <scope>NUCLEOTIDE SEQUENCE [LARGE SCALE GENOMIC DNA]</scope>
    <source>
        <strain evidence="2">DSM 19835</strain>
    </source>
</reference>
<dbReference type="STRING" id="188872.SAMN03080602_02401"/>
<dbReference type="Proteomes" id="UP000193420">
    <property type="component" value="Unassembled WGS sequence"/>
</dbReference>
<protein>
    <recommendedName>
        <fullName evidence="3">3-oxoacyl-ACP synthase</fullName>
    </recommendedName>
</protein>
<accession>A0A1X7JZX1</accession>
<dbReference type="EMBL" id="FXAO01000004">
    <property type="protein sequence ID" value="SMG33353.1"/>
    <property type="molecule type" value="Genomic_DNA"/>
</dbReference>
<evidence type="ECO:0000313" key="2">
    <source>
        <dbReference type="Proteomes" id="UP000193420"/>
    </source>
</evidence>
<dbReference type="OrthoDB" id="667380at2"/>
<name>A0A1X7JZX1_9FLAO</name>
<organism evidence="1 2">
    <name type="scientific">Arenibacter troitsensis</name>
    <dbReference type="NCBI Taxonomy" id="188872"/>
    <lineage>
        <taxon>Bacteria</taxon>
        <taxon>Pseudomonadati</taxon>
        <taxon>Bacteroidota</taxon>
        <taxon>Flavobacteriia</taxon>
        <taxon>Flavobacteriales</taxon>
        <taxon>Flavobacteriaceae</taxon>
        <taxon>Arenibacter</taxon>
    </lineage>
</organism>
<sequence>MDSSVKQRLYEFCKSFIENRLMRINSNIDSLQEALTSETKSSAGDKHETGRAMIQLEREKLGNQLAEAQLLQELFKKIPLQSSSSQVGLGSLVLTDQQNYYMGISAGELKLEGVSYYAIAPNTPIGKLLLGKAVGDMVVFNSRKIVIRQIE</sequence>
<proteinExistence type="predicted"/>
<dbReference type="RefSeq" id="WP_085499212.1">
    <property type="nucleotide sequence ID" value="NZ_FXAO01000004.1"/>
</dbReference>